<protein>
    <submittedName>
        <fullName evidence="2">Uncharacterized protein</fullName>
    </submittedName>
</protein>
<sequence length="151" mass="16975">MKTKIESQESKKVQHVTLTMALIFASLIIISVAVNAQESMKSYYASNAEGYTALSANEPRLASATEASFKASDSFAALLEIESENSLEVEEWMVNESNFGTFISLEAETDEPLELEEWMTDEARFYTTFEIAEEAEDELKVENWMLNGSLF</sequence>
<dbReference type="RefSeq" id="WP_073168692.1">
    <property type="nucleotide sequence ID" value="NZ_FQZE01000012.1"/>
</dbReference>
<evidence type="ECO:0000313" key="2">
    <source>
        <dbReference type="EMBL" id="SHJ16284.1"/>
    </source>
</evidence>
<keyword evidence="1" id="KW-1133">Transmembrane helix</keyword>
<keyword evidence="3" id="KW-1185">Reference proteome</keyword>
<dbReference type="AlphaFoldDB" id="A0A1M6H2C4"/>
<keyword evidence="1" id="KW-0472">Membrane</keyword>
<gene>
    <name evidence="2" type="ORF">SAMN05444280_11255</name>
</gene>
<dbReference type="EMBL" id="FQZE01000012">
    <property type="protein sequence ID" value="SHJ16284.1"/>
    <property type="molecule type" value="Genomic_DNA"/>
</dbReference>
<accession>A0A1M6H2C4</accession>
<evidence type="ECO:0000256" key="1">
    <source>
        <dbReference type="SAM" id="Phobius"/>
    </source>
</evidence>
<keyword evidence="1" id="KW-0812">Transmembrane</keyword>
<feature type="transmembrane region" description="Helical" evidence="1">
    <location>
        <begin position="12"/>
        <end position="34"/>
    </location>
</feature>
<evidence type="ECO:0000313" key="3">
    <source>
        <dbReference type="Proteomes" id="UP000184050"/>
    </source>
</evidence>
<proteinExistence type="predicted"/>
<organism evidence="2 3">
    <name type="scientific">Tangfeifania diversioriginum</name>
    <dbReference type="NCBI Taxonomy" id="1168035"/>
    <lineage>
        <taxon>Bacteria</taxon>
        <taxon>Pseudomonadati</taxon>
        <taxon>Bacteroidota</taxon>
        <taxon>Bacteroidia</taxon>
        <taxon>Marinilabiliales</taxon>
        <taxon>Prolixibacteraceae</taxon>
        <taxon>Tangfeifania</taxon>
    </lineage>
</organism>
<dbReference type="STRING" id="1168035.SAMN05444280_11255"/>
<dbReference type="Proteomes" id="UP000184050">
    <property type="component" value="Unassembled WGS sequence"/>
</dbReference>
<reference evidence="2 3" key="1">
    <citation type="submission" date="2016-11" db="EMBL/GenBank/DDBJ databases">
        <authorList>
            <person name="Jaros S."/>
            <person name="Januszkiewicz K."/>
            <person name="Wedrychowicz H."/>
        </authorList>
    </citation>
    <scope>NUCLEOTIDE SEQUENCE [LARGE SCALE GENOMIC DNA]</scope>
    <source>
        <strain evidence="2 3">DSM 27063</strain>
    </source>
</reference>
<name>A0A1M6H2C4_9BACT</name>